<sequence>MDNAAEENGIRTEPKPDCILCGQHGDVLYVDLRDRLFGVPGEWALKKCPNAGCGLVWLDPAPLKEDLWKAYATYYTHQDTVIVAENIIKRGYRFVRDCYLSLAYGYFGGQVPSRYKLLGFLMYFFPGRRADVDFSVMYLPAKPRGRLLEIGCGNGQMLNFMGALGWEIEGIDFDPAAVENARHKGLRVALGSLEEQRYRDREFDAIIMSHVIEHVADPKCLLVECHRILKPGGVLSMVTPNMESMGSRIYKRSWLHLDPPRHLALFNCRALQALAHSAGFSSITARTTIRDAHALFWGSHSIKKRGDFVMGTQPGLCTKTLMLSLRLAEGALLKVFPRKGEEISLLGIKP</sequence>
<dbReference type="Proteomes" id="UP001144352">
    <property type="component" value="Unassembled WGS sequence"/>
</dbReference>
<comment type="caution">
    <text evidence="1">The sequence shown here is derived from an EMBL/GenBank/DDBJ whole genome shotgun (WGS) entry which is preliminary data.</text>
</comment>
<gene>
    <name evidence="1" type="ORF">GHYDROH2_28990</name>
</gene>
<dbReference type="Gene3D" id="3.40.50.150">
    <property type="entry name" value="Vaccinia Virus protein VP39"/>
    <property type="match status" value="1"/>
</dbReference>
<organism evidence="1 2">
    <name type="scientific">Geobacter hydrogenophilus</name>
    <dbReference type="NCBI Taxonomy" id="40983"/>
    <lineage>
        <taxon>Bacteria</taxon>
        <taxon>Pseudomonadati</taxon>
        <taxon>Thermodesulfobacteriota</taxon>
        <taxon>Desulfuromonadia</taxon>
        <taxon>Geobacterales</taxon>
        <taxon>Geobacteraceae</taxon>
        <taxon>Geobacter</taxon>
    </lineage>
</organism>
<accession>A0A9W6G322</accession>
<proteinExistence type="predicted"/>
<name>A0A9W6G322_9BACT</name>
<dbReference type="RefSeq" id="WP_214186626.1">
    <property type="nucleotide sequence ID" value="NZ_BSDS01000002.1"/>
</dbReference>
<evidence type="ECO:0000313" key="1">
    <source>
        <dbReference type="EMBL" id="GLI39398.1"/>
    </source>
</evidence>
<dbReference type="Pfam" id="PF13489">
    <property type="entry name" value="Methyltransf_23"/>
    <property type="match status" value="1"/>
</dbReference>
<evidence type="ECO:0000313" key="2">
    <source>
        <dbReference type="Proteomes" id="UP001144352"/>
    </source>
</evidence>
<dbReference type="PANTHER" id="PTHR43861">
    <property type="entry name" value="TRANS-ACONITATE 2-METHYLTRANSFERASE-RELATED"/>
    <property type="match status" value="1"/>
</dbReference>
<evidence type="ECO:0008006" key="3">
    <source>
        <dbReference type="Google" id="ProtNLM"/>
    </source>
</evidence>
<reference evidence="1" key="1">
    <citation type="submission" date="2022-12" db="EMBL/GenBank/DDBJ databases">
        <title>Reference genome sequencing for broad-spectrum identification of bacterial and archaeal isolates by mass spectrometry.</title>
        <authorList>
            <person name="Sekiguchi Y."/>
            <person name="Tourlousse D.M."/>
        </authorList>
    </citation>
    <scope>NUCLEOTIDE SEQUENCE</scope>
    <source>
        <strain evidence="1">H2</strain>
    </source>
</reference>
<dbReference type="EMBL" id="BSDS01000002">
    <property type="protein sequence ID" value="GLI39398.1"/>
    <property type="molecule type" value="Genomic_DNA"/>
</dbReference>
<dbReference type="SUPFAM" id="SSF53335">
    <property type="entry name" value="S-adenosyl-L-methionine-dependent methyltransferases"/>
    <property type="match status" value="1"/>
</dbReference>
<protein>
    <recommendedName>
        <fullName evidence="3">Class I SAM-dependent methyltransferase</fullName>
    </recommendedName>
</protein>
<dbReference type="CDD" id="cd02440">
    <property type="entry name" value="AdoMet_MTases"/>
    <property type="match status" value="1"/>
</dbReference>
<dbReference type="AlphaFoldDB" id="A0A9W6G322"/>
<dbReference type="InterPro" id="IPR029063">
    <property type="entry name" value="SAM-dependent_MTases_sf"/>
</dbReference>
<keyword evidence="2" id="KW-1185">Reference proteome</keyword>